<evidence type="ECO:0000256" key="1">
    <source>
        <dbReference type="SAM" id="Coils"/>
    </source>
</evidence>
<gene>
    <name evidence="2" type="ORF">PBAH0796_LOCUS32352</name>
</gene>
<reference evidence="2" key="1">
    <citation type="submission" date="2021-01" db="EMBL/GenBank/DDBJ databases">
        <authorList>
            <person name="Corre E."/>
            <person name="Pelletier E."/>
            <person name="Niang G."/>
            <person name="Scheremetjew M."/>
            <person name="Finn R."/>
            <person name="Kale V."/>
            <person name="Holt S."/>
            <person name="Cochrane G."/>
            <person name="Meng A."/>
            <person name="Brown T."/>
            <person name="Cohen L."/>
        </authorList>
    </citation>
    <scope>NUCLEOTIDE SEQUENCE</scope>
    <source>
        <strain evidence="2">Pbaha01</strain>
    </source>
</reference>
<dbReference type="EMBL" id="HBEG01053168">
    <property type="protein sequence ID" value="CAD8388664.1"/>
    <property type="molecule type" value="Transcribed_RNA"/>
</dbReference>
<evidence type="ECO:0000313" key="2">
    <source>
        <dbReference type="EMBL" id="CAD8388664.1"/>
    </source>
</evidence>
<name>A0A7S0BAR7_9DINO</name>
<dbReference type="AlphaFoldDB" id="A0A7S0BAR7"/>
<feature type="coiled-coil region" evidence="1">
    <location>
        <begin position="549"/>
        <end position="608"/>
    </location>
</feature>
<proteinExistence type="predicted"/>
<organism evidence="2">
    <name type="scientific">Pyrodinium bahamense</name>
    <dbReference type="NCBI Taxonomy" id="73915"/>
    <lineage>
        <taxon>Eukaryota</taxon>
        <taxon>Sar</taxon>
        <taxon>Alveolata</taxon>
        <taxon>Dinophyceae</taxon>
        <taxon>Gonyaulacales</taxon>
        <taxon>Pyrocystaceae</taxon>
        <taxon>Pyrodinium</taxon>
    </lineage>
</organism>
<protein>
    <submittedName>
        <fullName evidence="2">Uncharacterized protein</fullName>
    </submittedName>
</protein>
<sequence length="619" mass="69105">MAVEQKIYADYKEWVSDRKKDIGFEIQTAKTDIEELTAFIEKADSKVAQLGRDIAGLDADISRLEGEKKDATTVRNTEHAEYVKLQKDYSESVDALERAIQVLSTQAYDRPQAEMLLQRMTKTTPGMRRVLAAFLQEKEQAEGAPAVAAYDFQSHGIIEVLEGLLKKFKGELDGVESDEANAAHYYDLEMIHLGNTIAKTKSDREEKAGIKAETAAASAKAKGDLGAVRKDLASDEAFLADMIATFQSKTATYMENQQVRKDELEALSKAIEIISSTAVADGYAEHINLAQVPPARQGAFVQLRSSKRRVDARQRAVELLRKRGTALSSRVLTTFAAQIAENPFAKVIQMIEDLLARLKEEASAEADHKAWCDEQLMNNKLKREKRTANVNSLSAQIDGVSSDIADMGKKIDTLVAEQASLAKAMQEATAQRLQEKATNEDTIRDAQAGAAAVQKAMAILQEFYASQETAAFLQQRKQVPEMPEYRGMHGKKKGVLGLLEVILTDFMRLEADTKASEEQLAKEYERFMSDAKASKLQKHNMEVKTRLEKDQAEFDKSQLQKDLAANQEQLDMANKYYDYLKPNCVEIHVNYEARAARRKEEIAALKEAWSILDTKTSTP</sequence>
<keyword evidence="1" id="KW-0175">Coiled coil</keyword>
<accession>A0A7S0BAR7</accession>